<protein>
    <submittedName>
        <fullName evidence="1">Uncharacterized protein</fullName>
    </submittedName>
</protein>
<dbReference type="Proteomes" id="UP000887159">
    <property type="component" value="Unassembled WGS sequence"/>
</dbReference>
<reference evidence="1" key="1">
    <citation type="submission" date="2020-08" db="EMBL/GenBank/DDBJ databases">
        <title>Multicomponent nature underlies the extraordinary mechanical properties of spider dragline silk.</title>
        <authorList>
            <person name="Kono N."/>
            <person name="Nakamura H."/>
            <person name="Mori M."/>
            <person name="Yoshida Y."/>
            <person name="Ohtoshi R."/>
            <person name="Malay A.D."/>
            <person name="Moran D.A.P."/>
            <person name="Tomita M."/>
            <person name="Numata K."/>
            <person name="Arakawa K."/>
        </authorList>
    </citation>
    <scope>NUCLEOTIDE SEQUENCE</scope>
</reference>
<evidence type="ECO:0000313" key="1">
    <source>
        <dbReference type="EMBL" id="GFY27162.1"/>
    </source>
</evidence>
<dbReference type="AlphaFoldDB" id="A0A8X6W342"/>
<accession>A0A8X6W342</accession>
<comment type="caution">
    <text evidence="1">The sequence shown here is derived from an EMBL/GenBank/DDBJ whole genome shotgun (WGS) entry which is preliminary data.</text>
</comment>
<sequence length="139" mass="15792">MVICRKPAFSLGLDNTGAQVIAAWGGQRMKGDYLISYWSSKSWVAWWLEHRTPDKKAWVRSPMPPNTLQVHTKYVHVKAVGPKVLWAESRTQGTGEYFPPLQFHGKIVEMEIGGVAIYRSFGKFHLANLYCHLYGVQGQ</sequence>
<gene>
    <name evidence="1" type="primary">NCL1_43532</name>
    <name evidence="1" type="ORF">TNCV_2067831</name>
</gene>
<name>A0A8X6W342_TRICX</name>
<organism evidence="1 2">
    <name type="scientific">Trichonephila clavipes</name>
    <name type="common">Golden silk orbweaver</name>
    <name type="synonym">Nephila clavipes</name>
    <dbReference type="NCBI Taxonomy" id="2585209"/>
    <lineage>
        <taxon>Eukaryota</taxon>
        <taxon>Metazoa</taxon>
        <taxon>Ecdysozoa</taxon>
        <taxon>Arthropoda</taxon>
        <taxon>Chelicerata</taxon>
        <taxon>Arachnida</taxon>
        <taxon>Araneae</taxon>
        <taxon>Araneomorphae</taxon>
        <taxon>Entelegynae</taxon>
        <taxon>Araneoidea</taxon>
        <taxon>Nephilidae</taxon>
        <taxon>Trichonephila</taxon>
    </lineage>
</organism>
<evidence type="ECO:0000313" key="2">
    <source>
        <dbReference type="Proteomes" id="UP000887159"/>
    </source>
</evidence>
<dbReference type="EMBL" id="BMAU01021379">
    <property type="protein sequence ID" value="GFY27162.1"/>
    <property type="molecule type" value="Genomic_DNA"/>
</dbReference>
<proteinExistence type="predicted"/>
<keyword evidence="2" id="KW-1185">Reference proteome</keyword>